<organism evidence="2 3">
    <name type="scientific">Reticulomyxa filosa</name>
    <dbReference type="NCBI Taxonomy" id="46433"/>
    <lineage>
        <taxon>Eukaryota</taxon>
        <taxon>Sar</taxon>
        <taxon>Rhizaria</taxon>
        <taxon>Retaria</taxon>
        <taxon>Foraminifera</taxon>
        <taxon>Monothalamids</taxon>
        <taxon>Reticulomyxidae</taxon>
        <taxon>Reticulomyxa</taxon>
    </lineage>
</organism>
<name>X6MVN5_RETFI</name>
<proteinExistence type="predicted"/>
<protein>
    <submittedName>
        <fullName evidence="2">Uncharacterized protein</fullName>
    </submittedName>
</protein>
<comment type="caution">
    <text evidence="2">The sequence shown here is derived from an EMBL/GenBank/DDBJ whole genome shotgun (WGS) entry which is preliminary data.</text>
</comment>
<feature type="compositionally biased region" description="Basic and acidic residues" evidence="1">
    <location>
        <begin position="1"/>
        <end position="13"/>
    </location>
</feature>
<evidence type="ECO:0000313" key="2">
    <source>
        <dbReference type="EMBL" id="ETO17517.1"/>
    </source>
</evidence>
<dbReference type="AlphaFoldDB" id="X6MVN5"/>
<gene>
    <name evidence="2" type="ORF">RFI_19804</name>
</gene>
<keyword evidence="3" id="KW-1185">Reference proteome</keyword>
<dbReference type="Proteomes" id="UP000023152">
    <property type="component" value="Unassembled WGS sequence"/>
</dbReference>
<evidence type="ECO:0000256" key="1">
    <source>
        <dbReference type="SAM" id="MobiDB-lite"/>
    </source>
</evidence>
<dbReference type="EMBL" id="ASPP01016459">
    <property type="protein sequence ID" value="ETO17517.1"/>
    <property type="molecule type" value="Genomic_DNA"/>
</dbReference>
<accession>X6MVN5</accession>
<feature type="region of interest" description="Disordered" evidence="1">
    <location>
        <begin position="1"/>
        <end position="24"/>
    </location>
</feature>
<sequence>MQQGTEERRKNKMEQMALNGEEKDETKKEIEDKCVIKLQYHWFFDFYYVEHVNPFYLQKPKDKSKLNKLEKAKEEEVVGESKLGINLLEYFIFISNDPVHIKKNDYQGTYIIKLGLTYSLKAEIIKQLATSVEDLII</sequence>
<reference evidence="2 3" key="1">
    <citation type="journal article" date="2013" name="Curr. Biol.">
        <title>The Genome of the Foraminiferan Reticulomyxa filosa.</title>
        <authorList>
            <person name="Glockner G."/>
            <person name="Hulsmann N."/>
            <person name="Schleicher M."/>
            <person name="Noegel A.A."/>
            <person name="Eichinger L."/>
            <person name="Gallinger C."/>
            <person name="Pawlowski J."/>
            <person name="Sierra R."/>
            <person name="Euteneuer U."/>
            <person name="Pillet L."/>
            <person name="Moustafa A."/>
            <person name="Platzer M."/>
            <person name="Groth M."/>
            <person name="Szafranski K."/>
            <person name="Schliwa M."/>
        </authorList>
    </citation>
    <scope>NUCLEOTIDE SEQUENCE [LARGE SCALE GENOMIC DNA]</scope>
</reference>
<evidence type="ECO:0000313" key="3">
    <source>
        <dbReference type="Proteomes" id="UP000023152"/>
    </source>
</evidence>